<keyword evidence="2" id="KW-1185">Reference proteome</keyword>
<dbReference type="STRING" id="1499966.U14_04124"/>
<reference evidence="1" key="1">
    <citation type="journal article" date="2015" name="PeerJ">
        <title>First genomic representation of candidate bacterial phylum KSB3 points to enhanced environmental sensing as a trigger of wastewater bulking.</title>
        <authorList>
            <person name="Sekiguchi Y."/>
            <person name="Ohashi A."/>
            <person name="Parks D.H."/>
            <person name="Yamauchi T."/>
            <person name="Tyson G.W."/>
            <person name="Hugenholtz P."/>
        </authorList>
    </citation>
    <scope>NUCLEOTIDE SEQUENCE [LARGE SCALE GENOMIC DNA]</scope>
</reference>
<evidence type="ECO:0000313" key="2">
    <source>
        <dbReference type="Proteomes" id="UP000030700"/>
    </source>
</evidence>
<proteinExistence type="predicted"/>
<name>A0A0S6W461_9BACT</name>
<organism evidence="1">
    <name type="scientific">Candidatus Moduliflexus flocculans</name>
    <dbReference type="NCBI Taxonomy" id="1499966"/>
    <lineage>
        <taxon>Bacteria</taxon>
        <taxon>Candidatus Moduliflexota</taxon>
        <taxon>Candidatus Moduliflexia</taxon>
        <taxon>Candidatus Moduliflexales</taxon>
        <taxon>Candidatus Moduliflexaceae</taxon>
    </lineage>
</organism>
<dbReference type="HOGENOM" id="CLU_2663596_0_0_0"/>
<dbReference type="AlphaFoldDB" id="A0A0S6W461"/>
<gene>
    <name evidence="1" type="ORF">U14_04124</name>
</gene>
<dbReference type="EMBL" id="DF820459">
    <property type="protein sequence ID" value="GAK52867.1"/>
    <property type="molecule type" value="Genomic_DNA"/>
</dbReference>
<protein>
    <submittedName>
        <fullName evidence="1">Uncharacterized protein</fullName>
    </submittedName>
</protein>
<accession>A0A0S6W461</accession>
<dbReference type="Proteomes" id="UP000030700">
    <property type="component" value="Unassembled WGS sequence"/>
</dbReference>
<evidence type="ECO:0000313" key="1">
    <source>
        <dbReference type="EMBL" id="GAK52867.1"/>
    </source>
</evidence>
<sequence>MARSEREMGACCLRGGGCRERILWESRLIAMSCFVADVTAMKRKHLSKQHFAVNGEEDINRKSVWTLNTNMEEFS</sequence>